<keyword evidence="2" id="KW-1185">Reference proteome</keyword>
<sequence>MNIDSLPGILVGVVHTLESGGGSPLHRKYTPPFPMSSGCHAHERRSGCVLGRLTSRLPTWQHEAGSKAVHAQ</sequence>
<evidence type="ECO:0000313" key="1">
    <source>
        <dbReference type="EMBL" id="KAG8557883.1"/>
    </source>
</evidence>
<organism evidence="1 2">
    <name type="scientific">Engystomops pustulosus</name>
    <name type="common">Tungara frog</name>
    <name type="synonym">Physalaemus pustulosus</name>
    <dbReference type="NCBI Taxonomy" id="76066"/>
    <lineage>
        <taxon>Eukaryota</taxon>
        <taxon>Metazoa</taxon>
        <taxon>Chordata</taxon>
        <taxon>Craniata</taxon>
        <taxon>Vertebrata</taxon>
        <taxon>Euteleostomi</taxon>
        <taxon>Amphibia</taxon>
        <taxon>Batrachia</taxon>
        <taxon>Anura</taxon>
        <taxon>Neobatrachia</taxon>
        <taxon>Hyloidea</taxon>
        <taxon>Leptodactylidae</taxon>
        <taxon>Leiuperinae</taxon>
        <taxon>Engystomops</taxon>
    </lineage>
</organism>
<protein>
    <submittedName>
        <fullName evidence="1">Uncharacterized protein</fullName>
    </submittedName>
</protein>
<dbReference type="EMBL" id="WNYA01000008">
    <property type="protein sequence ID" value="KAG8557883.1"/>
    <property type="molecule type" value="Genomic_DNA"/>
</dbReference>
<proteinExistence type="predicted"/>
<reference evidence="1" key="1">
    <citation type="thesis" date="2020" institute="ProQuest LLC" country="789 East Eisenhower Parkway, Ann Arbor, MI, USA">
        <title>Comparative Genomics and Chromosome Evolution.</title>
        <authorList>
            <person name="Mudd A.B."/>
        </authorList>
    </citation>
    <scope>NUCLEOTIDE SEQUENCE</scope>
    <source>
        <strain evidence="1">237g6f4</strain>
        <tissue evidence="1">Blood</tissue>
    </source>
</reference>
<dbReference type="AlphaFoldDB" id="A0AAV7ACN0"/>
<evidence type="ECO:0000313" key="2">
    <source>
        <dbReference type="Proteomes" id="UP000824782"/>
    </source>
</evidence>
<comment type="caution">
    <text evidence="1">The sequence shown here is derived from an EMBL/GenBank/DDBJ whole genome shotgun (WGS) entry which is preliminary data.</text>
</comment>
<accession>A0AAV7ACN0</accession>
<dbReference type="Proteomes" id="UP000824782">
    <property type="component" value="Unassembled WGS sequence"/>
</dbReference>
<name>A0AAV7ACN0_ENGPU</name>
<gene>
    <name evidence="1" type="ORF">GDO81_016762</name>
</gene>